<proteinExistence type="predicted"/>
<dbReference type="Gene3D" id="1.10.260.40">
    <property type="entry name" value="lambda repressor-like DNA-binding domains"/>
    <property type="match status" value="1"/>
</dbReference>
<evidence type="ECO:0000313" key="3">
    <source>
        <dbReference type="Proteomes" id="UP000245133"/>
    </source>
</evidence>
<dbReference type="SMART" id="SM00530">
    <property type="entry name" value="HTH_XRE"/>
    <property type="match status" value="1"/>
</dbReference>
<organism evidence="2 3">
    <name type="scientific">Leptospira ryugenii</name>
    <dbReference type="NCBI Taxonomy" id="1917863"/>
    <lineage>
        <taxon>Bacteria</taxon>
        <taxon>Pseudomonadati</taxon>
        <taxon>Spirochaetota</taxon>
        <taxon>Spirochaetia</taxon>
        <taxon>Leptospirales</taxon>
        <taxon>Leptospiraceae</taxon>
        <taxon>Leptospira</taxon>
    </lineage>
</organism>
<feature type="domain" description="HTH cro/C1-type" evidence="1">
    <location>
        <begin position="41"/>
        <end position="96"/>
    </location>
</feature>
<gene>
    <name evidence="2" type="ORF">LPTSP4_36700</name>
</gene>
<dbReference type="EMBL" id="BFBB01000014">
    <property type="protein sequence ID" value="GBF52132.1"/>
    <property type="molecule type" value="Genomic_DNA"/>
</dbReference>
<dbReference type="SUPFAM" id="SSF47413">
    <property type="entry name" value="lambda repressor-like DNA-binding domains"/>
    <property type="match status" value="1"/>
</dbReference>
<dbReference type="Pfam" id="PF01381">
    <property type="entry name" value="HTH_3"/>
    <property type="match status" value="1"/>
</dbReference>
<dbReference type="CDD" id="cd00093">
    <property type="entry name" value="HTH_XRE"/>
    <property type="match status" value="1"/>
</dbReference>
<comment type="caution">
    <text evidence="2">The sequence shown here is derived from an EMBL/GenBank/DDBJ whole genome shotgun (WGS) entry which is preliminary data.</text>
</comment>
<dbReference type="InterPro" id="IPR010982">
    <property type="entry name" value="Lambda_DNA-bd_dom_sf"/>
</dbReference>
<dbReference type="Proteomes" id="UP000245133">
    <property type="component" value="Unassembled WGS sequence"/>
</dbReference>
<accession>A0A2P2E5J0</accession>
<sequence>MKQEVKKASTTKSTFDRLMKDKSFKAKFEKEYDALNLSETLIELMESQKVSVRELSKKANVSSTVIQEIRSGKQDNPTLLVLSKLIHTLGGEIVIKKGKKTLASV</sequence>
<evidence type="ECO:0000259" key="1">
    <source>
        <dbReference type="PROSITE" id="PS50943"/>
    </source>
</evidence>
<dbReference type="InterPro" id="IPR001387">
    <property type="entry name" value="Cro/C1-type_HTH"/>
</dbReference>
<dbReference type="RefSeq" id="WP_002975201.1">
    <property type="nucleotide sequence ID" value="NZ_BFBB01000014.1"/>
</dbReference>
<evidence type="ECO:0000313" key="2">
    <source>
        <dbReference type="EMBL" id="GBF52132.1"/>
    </source>
</evidence>
<name>A0A2P2E5J0_9LEPT</name>
<dbReference type="AlphaFoldDB" id="A0A2P2E5J0"/>
<reference evidence="2 3" key="1">
    <citation type="submission" date="2018-02" db="EMBL/GenBank/DDBJ databases">
        <title>Novel Leptospira species isolated from soil and water in Japan.</title>
        <authorList>
            <person name="Nakao R."/>
            <person name="Masuzawa T."/>
        </authorList>
    </citation>
    <scope>NUCLEOTIDE SEQUENCE [LARGE SCALE GENOMIC DNA]</scope>
    <source>
        <strain evidence="2 3">YH101</strain>
    </source>
</reference>
<keyword evidence="2" id="KW-0238">DNA-binding</keyword>
<dbReference type="PROSITE" id="PS50943">
    <property type="entry name" value="HTH_CROC1"/>
    <property type="match status" value="1"/>
</dbReference>
<dbReference type="OrthoDB" id="516884at2"/>
<keyword evidence="3" id="KW-1185">Reference proteome</keyword>
<protein>
    <submittedName>
        <fullName evidence="2">DNA-binding helix-turn-helix protein</fullName>
    </submittedName>
</protein>
<dbReference type="GO" id="GO:0003677">
    <property type="term" value="F:DNA binding"/>
    <property type="evidence" value="ECO:0007669"/>
    <property type="project" value="UniProtKB-KW"/>
</dbReference>